<feature type="chain" id="PRO_5047515684" description="DUF4789 domain-containing protein" evidence="1">
    <location>
        <begin position="27"/>
        <end position="259"/>
    </location>
</feature>
<protein>
    <recommendedName>
        <fullName evidence="2">DUF4789 domain-containing protein</fullName>
    </recommendedName>
</protein>
<dbReference type="EMBL" id="CAXLJM020000044">
    <property type="protein sequence ID" value="CAL8110334.1"/>
    <property type="molecule type" value="Genomic_DNA"/>
</dbReference>
<organism evidence="3 4">
    <name type="scientific">Orchesella dallaii</name>
    <dbReference type="NCBI Taxonomy" id="48710"/>
    <lineage>
        <taxon>Eukaryota</taxon>
        <taxon>Metazoa</taxon>
        <taxon>Ecdysozoa</taxon>
        <taxon>Arthropoda</taxon>
        <taxon>Hexapoda</taxon>
        <taxon>Collembola</taxon>
        <taxon>Entomobryomorpha</taxon>
        <taxon>Entomobryoidea</taxon>
        <taxon>Orchesellidae</taxon>
        <taxon>Orchesellinae</taxon>
        <taxon>Orchesella</taxon>
    </lineage>
</organism>
<keyword evidence="1" id="KW-0732">Signal</keyword>
<evidence type="ECO:0000313" key="3">
    <source>
        <dbReference type="EMBL" id="CAL8110334.1"/>
    </source>
</evidence>
<comment type="caution">
    <text evidence="3">The sequence shown here is derived from an EMBL/GenBank/DDBJ whole genome shotgun (WGS) entry which is preliminary data.</text>
</comment>
<reference evidence="3 4" key="1">
    <citation type="submission" date="2024-08" db="EMBL/GenBank/DDBJ databases">
        <authorList>
            <person name="Cucini C."/>
            <person name="Frati F."/>
        </authorList>
    </citation>
    <scope>NUCLEOTIDE SEQUENCE [LARGE SCALE GENOMIC DNA]</scope>
</reference>
<evidence type="ECO:0000259" key="2">
    <source>
        <dbReference type="Pfam" id="PF16033"/>
    </source>
</evidence>
<gene>
    <name evidence="3" type="ORF">ODALV1_LOCUS14163</name>
</gene>
<feature type="domain" description="DUF4789" evidence="2">
    <location>
        <begin position="100"/>
        <end position="196"/>
    </location>
</feature>
<accession>A0ABP1QUX4</accession>
<dbReference type="Pfam" id="PF16033">
    <property type="entry name" value="DUF4789"/>
    <property type="match status" value="1"/>
</dbReference>
<evidence type="ECO:0000313" key="4">
    <source>
        <dbReference type="Proteomes" id="UP001642540"/>
    </source>
</evidence>
<feature type="signal peptide" evidence="1">
    <location>
        <begin position="1"/>
        <end position="26"/>
    </location>
</feature>
<name>A0ABP1QUX4_9HEXA</name>
<proteinExistence type="predicted"/>
<dbReference type="PANTHER" id="PTHR21177">
    <property type="entry name" value="IP06524P-RELATED"/>
    <property type="match status" value="1"/>
</dbReference>
<keyword evidence="4" id="KW-1185">Reference proteome</keyword>
<sequence length="259" mass="29643">MFMMNFQIVTILALWISTELPVSVTALPQIQLEGIRQEAVADSIPPSPDSEKGHKSKCLENEFIYESNNKCYPKGNDYDFTDGSSSPCNHDFQKYSERVDKPGYGECTCKLFKPPSTRPVVHWKENNQCYWLYEQGPCPEGQWLVFNNDTRTDSSKTVICTKRTCPENTDEDRKAFFPKFVFVHEGKCLKAETKNPEFCGNEKNRIYFAVDKPEPVCLERRPFLIMKDLASRVSFLACKAGFKKLPNGECKRTAAFPDV</sequence>
<evidence type="ECO:0000256" key="1">
    <source>
        <dbReference type="SAM" id="SignalP"/>
    </source>
</evidence>
<dbReference type="Proteomes" id="UP001642540">
    <property type="component" value="Unassembled WGS sequence"/>
</dbReference>
<dbReference type="InterPro" id="IPR031993">
    <property type="entry name" value="DUF4789"/>
</dbReference>